<dbReference type="GO" id="GO:0004185">
    <property type="term" value="F:serine-type carboxypeptidase activity"/>
    <property type="evidence" value="ECO:0007669"/>
    <property type="project" value="UniProtKB-UniRule"/>
</dbReference>
<dbReference type="PRINTS" id="PR00724">
    <property type="entry name" value="CRBOXYPTASEC"/>
</dbReference>
<dbReference type="InterPro" id="IPR001563">
    <property type="entry name" value="Peptidase_S10"/>
</dbReference>
<keyword evidence="7" id="KW-0472">Membrane</keyword>
<feature type="chain" id="PRO_5043093808" description="Carboxypeptidase" evidence="6">
    <location>
        <begin position="24"/>
        <end position="725"/>
    </location>
</feature>
<accession>A0AAV9PP12</accession>
<comment type="caution">
    <text evidence="8">The sequence shown here is derived from an EMBL/GenBank/DDBJ whole genome shotgun (WGS) entry which is preliminary data.</text>
</comment>
<gene>
    <name evidence="8" type="ORF">LTR77_001083</name>
</gene>
<evidence type="ECO:0000256" key="3">
    <source>
        <dbReference type="ARBA" id="ARBA00022670"/>
    </source>
</evidence>
<keyword evidence="6" id="KW-0732">Signal</keyword>
<evidence type="ECO:0000256" key="1">
    <source>
        <dbReference type="ARBA" id="ARBA00009431"/>
    </source>
</evidence>
<dbReference type="InterPro" id="IPR018202">
    <property type="entry name" value="Ser_caboxypep_ser_AS"/>
</dbReference>
<keyword evidence="7" id="KW-0812">Transmembrane</keyword>
<dbReference type="InterPro" id="IPR029058">
    <property type="entry name" value="AB_hydrolase_fold"/>
</dbReference>
<keyword evidence="9" id="KW-1185">Reference proteome</keyword>
<dbReference type="PROSITE" id="PS00131">
    <property type="entry name" value="CARBOXYPEPT_SER_SER"/>
    <property type="match status" value="1"/>
</dbReference>
<protein>
    <recommendedName>
        <fullName evidence="6">Carboxypeptidase</fullName>
        <ecNumber evidence="6">3.4.16.-</ecNumber>
    </recommendedName>
</protein>
<feature type="transmembrane region" description="Helical" evidence="7">
    <location>
        <begin position="705"/>
        <end position="724"/>
    </location>
</feature>
<evidence type="ECO:0000256" key="7">
    <source>
        <dbReference type="SAM" id="Phobius"/>
    </source>
</evidence>
<dbReference type="RefSeq" id="XP_064662673.1">
    <property type="nucleotide sequence ID" value="XM_064798346.1"/>
</dbReference>
<reference evidence="8 9" key="1">
    <citation type="submission" date="2023-08" db="EMBL/GenBank/DDBJ databases">
        <title>Black Yeasts Isolated from many extreme environments.</title>
        <authorList>
            <person name="Coleine C."/>
            <person name="Stajich J.E."/>
            <person name="Selbmann L."/>
        </authorList>
    </citation>
    <scope>NUCLEOTIDE SEQUENCE [LARGE SCALE GENOMIC DNA]</scope>
    <source>
        <strain evidence="8 9">CCFEE 5935</strain>
    </source>
</reference>
<keyword evidence="5" id="KW-0325">Glycoprotein</keyword>
<dbReference type="GeneID" id="89922431"/>
<keyword evidence="7" id="KW-1133">Transmembrane helix</keyword>
<dbReference type="Proteomes" id="UP001337655">
    <property type="component" value="Unassembled WGS sequence"/>
</dbReference>
<comment type="similarity">
    <text evidence="1 6">Belongs to the peptidase S10 family.</text>
</comment>
<name>A0AAV9PP12_9PEZI</name>
<evidence type="ECO:0000256" key="4">
    <source>
        <dbReference type="ARBA" id="ARBA00022801"/>
    </source>
</evidence>
<dbReference type="SUPFAM" id="SSF53474">
    <property type="entry name" value="alpha/beta-Hydrolases"/>
    <property type="match status" value="1"/>
</dbReference>
<keyword evidence="3 6" id="KW-0645">Protease</keyword>
<dbReference type="Gene3D" id="3.40.50.1820">
    <property type="entry name" value="alpha/beta hydrolase"/>
    <property type="match status" value="1"/>
</dbReference>
<organism evidence="8 9">
    <name type="scientific">Saxophila tyrrhenica</name>
    <dbReference type="NCBI Taxonomy" id="1690608"/>
    <lineage>
        <taxon>Eukaryota</taxon>
        <taxon>Fungi</taxon>
        <taxon>Dikarya</taxon>
        <taxon>Ascomycota</taxon>
        <taxon>Pezizomycotina</taxon>
        <taxon>Dothideomycetes</taxon>
        <taxon>Dothideomycetidae</taxon>
        <taxon>Mycosphaerellales</taxon>
        <taxon>Extremaceae</taxon>
        <taxon>Saxophila</taxon>
    </lineage>
</organism>
<dbReference type="GO" id="GO:0000324">
    <property type="term" value="C:fungal-type vacuole"/>
    <property type="evidence" value="ECO:0007669"/>
    <property type="project" value="TreeGrafter"/>
</dbReference>
<dbReference type="InterPro" id="IPR033124">
    <property type="entry name" value="Ser_caboxypep_his_AS"/>
</dbReference>
<dbReference type="GO" id="GO:0006508">
    <property type="term" value="P:proteolysis"/>
    <property type="evidence" value="ECO:0007669"/>
    <property type="project" value="UniProtKB-KW"/>
</dbReference>
<dbReference type="Pfam" id="PF00450">
    <property type="entry name" value="Peptidase_S10"/>
    <property type="match status" value="1"/>
</dbReference>
<evidence type="ECO:0000256" key="5">
    <source>
        <dbReference type="ARBA" id="ARBA00023180"/>
    </source>
</evidence>
<sequence length="725" mass="77764">MELFRLPPALLAMVATFLSPSNALSHTPPPVSYSNVLESKLNRDITISYKEPPPGTCMTAISSQKQYTGYISIPPFTLAPIQQNYSINTFFWFVEARDNPSVSPLTIWLSGGPGTSSMFGLFNELGPCEVVQLADGTYGTQTNLWGWDRSSNMLFIDQPNNVGFSYDVATNASFDLLTGEVFEPPTPPDTGLPHFMYLNGTFGSASTDDDGKPWATTANTTEIAARATWHFLQSWLATFPKYNPGVRPNNTNSQVNGPVGVNLFAESYGGKYAPVFASYFEEQNQARLNGSLPRNETLEVRLEVVGIINGLIDDLIQDQYFPDFGYNNTYGIEALNEVDWLNARAAYTYSCAPAIQACRSAMARSDPEGYGDVTSTNTLCERAQAACNEIVSLINNGGYYPYDIRQQLPSPDPPAAYQEYLNNETVLAAIGAKVNFTESNPYVQAGFISTGDTIRGGLIQDLANLIRGGVRVAFIYGDADYLCNWFGGEAVSLALAAELTDYPSAASASAVPGTDAPPTYADGFPAAGYSQIVPNKTYIGGAVRQYGNLSFSRIYQAGHFVPYYQPETAFNVFARIINGLEIATGNLIDLSTFGSTGPANATFTTTARYSPTPTCWVRAWNASCSDDDTEGMLAGEGAVANGIYYLDPDDVTSAYPESTIAAGVPGHPMSTGEAASTKVTGVYTATATPSQASAASHRSTPGTQFTFASFAAASVGFGLGLLLLL</sequence>
<evidence type="ECO:0000313" key="8">
    <source>
        <dbReference type="EMBL" id="KAK5174004.1"/>
    </source>
</evidence>
<evidence type="ECO:0000313" key="9">
    <source>
        <dbReference type="Proteomes" id="UP001337655"/>
    </source>
</evidence>
<proteinExistence type="inferred from homology"/>
<keyword evidence="4 6" id="KW-0378">Hydrolase</keyword>
<dbReference type="EMBL" id="JAVRRT010000002">
    <property type="protein sequence ID" value="KAK5174004.1"/>
    <property type="molecule type" value="Genomic_DNA"/>
</dbReference>
<dbReference type="EC" id="3.4.16.-" evidence="6"/>
<dbReference type="AlphaFoldDB" id="A0AAV9PP12"/>
<dbReference type="PROSITE" id="PS00560">
    <property type="entry name" value="CARBOXYPEPT_SER_HIS"/>
    <property type="match status" value="1"/>
</dbReference>
<feature type="signal peptide" evidence="6">
    <location>
        <begin position="1"/>
        <end position="23"/>
    </location>
</feature>
<evidence type="ECO:0000256" key="2">
    <source>
        <dbReference type="ARBA" id="ARBA00022645"/>
    </source>
</evidence>
<evidence type="ECO:0000256" key="6">
    <source>
        <dbReference type="RuleBase" id="RU361156"/>
    </source>
</evidence>
<dbReference type="PANTHER" id="PTHR11802">
    <property type="entry name" value="SERINE PROTEASE FAMILY S10 SERINE CARBOXYPEPTIDASE"/>
    <property type="match status" value="1"/>
</dbReference>
<keyword evidence="2 6" id="KW-0121">Carboxypeptidase</keyword>
<dbReference type="PANTHER" id="PTHR11802:SF404">
    <property type="entry name" value="CARBOXYPEPTIDASE"/>
    <property type="match status" value="1"/>
</dbReference>